<keyword evidence="2" id="KW-1133">Transmembrane helix</keyword>
<gene>
    <name evidence="4" type="ORF">EHS24_008686</name>
</gene>
<feature type="signal peptide" evidence="3">
    <location>
        <begin position="1"/>
        <end position="23"/>
    </location>
</feature>
<evidence type="ECO:0000313" key="5">
    <source>
        <dbReference type="Proteomes" id="UP000279236"/>
    </source>
</evidence>
<dbReference type="Proteomes" id="UP000279236">
    <property type="component" value="Unassembled WGS sequence"/>
</dbReference>
<feature type="transmembrane region" description="Helical" evidence="2">
    <location>
        <begin position="169"/>
        <end position="190"/>
    </location>
</feature>
<evidence type="ECO:0000256" key="1">
    <source>
        <dbReference type="SAM" id="MobiDB-lite"/>
    </source>
</evidence>
<sequence>MLLLQPLALLLAAVAPLVSVVCADTEIRNFALPLVDGRQMTIQQMPDMTLKPNTPTTLTLSSSRPHIRIALLAEPRGSWTTRVSWPASTPTRFEMDIQPGTAGAPAVLFLKASPLSPRIDHTRVLGYLGRIVGLDVGTGSGHLADPSSFSTTFTVVLEPLMFGVLPRTAIPAVIAILILCVSVWFFKPFLIKGFESVIRRVDAEEAENTATDAGTGTAEAKDKTKDE</sequence>
<dbReference type="AlphaFoldDB" id="A0A427XQW1"/>
<keyword evidence="2" id="KW-0812">Transmembrane</keyword>
<dbReference type="STRING" id="105984.A0A427XQW1"/>
<feature type="chain" id="PRO_5019489616" evidence="3">
    <location>
        <begin position="24"/>
        <end position="227"/>
    </location>
</feature>
<evidence type="ECO:0000313" key="4">
    <source>
        <dbReference type="EMBL" id="RSH81249.1"/>
    </source>
</evidence>
<keyword evidence="3" id="KW-0732">Signal</keyword>
<keyword evidence="2" id="KW-0472">Membrane</keyword>
<dbReference type="EMBL" id="RSCE01000007">
    <property type="protein sequence ID" value="RSH81249.1"/>
    <property type="molecule type" value="Genomic_DNA"/>
</dbReference>
<accession>A0A427XQW1</accession>
<name>A0A427XQW1_9TREE</name>
<feature type="region of interest" description="Disordered" evidence="1">
    <location>
        <begin position="205"/>
        <end position="227"/>
    </location>
</feature>
<proteinExistence type="predicted"/>
<dbReference type="GeneID" id="39593229"/>
<protein>
    <submittedName>
        <fullName evidence="4">Uncharacterized protein</fullName>
    </submittedName>
</protein>
<keyword evidence="5" id="KW-1185">Reference proteome</keyword>
<reference evidence="4 5" key="1">
    <citation type="submission" date="2018-11" db="EMBL/GenBank/DDBJ databases">
        <title>Genome sequence of Apiotrichum porosum DSM 27194.</title>
        <authorList>
            <person name="Aliyu H."/>
            <person name="Gorte O."/>
            <person name="Ochsenreither K."/>
        </authorList>
    </citation>
    <scope>NUCLEOTIDE SEQUENCE [LARGE SCALE GENOMIC DNA]</scope>
    <source>
        <strain evidence="4 5">DSM 27194</strain>
    </source>
</reference>
<dbReference type="OrthoDB" id="3360032at2759"/>
<evidence type="ECO:0000256" key="3">
    <source>
        <dbReference type="SAM" id="SignalP"/>
    </source>
</evidence>
<feature type="compositionally biased region" description="Low complexity" evidence="1">
    <location>
        <begin position="208"/>
        <end position="218"/>
    </location>
</feature>
<organism evidence="4 5">
    <name type="scientific">Apiotrichum porosum</name>
    <dbReference type="NCBI Taxonomy" id="105984"/>
    <lineage>
        <taxon>Eukaryota</taxon>
        <taxon>Fungi</taxon>
        <taxon>Dikarya</taxon>
        <taxon>Basidiomycota</taxon>
        <taxon>Agaricomycotina</taxon>
        <taxon>Tremellomycetes</taxon>
        <taxon>Trichosporonales</taxon>
        <taxon>Trichosporonaceae</taxon>
        <taxon>Apiotrichum</taxon>
    </lineage>
</organism>
<dbReference type="RefSeq" id="XP_028475968.1">
    <property type="nucleotide sequence ID" value="XM_028623994.1"/>
</dbReference>
<evidence type="ECO:0000256" key="2">
    <source>
        <dbReference type="SAM" id="Phobius"/>
    </source>
</evidence>
<comment type="caution">
    <text evidence="4">The sequence shown here is derived from an EMBL/GenBank/DDBJ whole genome shotgun (WGS) entry which is preliminary data.</text>
</comment>